<dbReference type="AlphaFoldDB" id="A0AAD2CKN2"/>
<dbReference type="EMBL" id="CAKOGP040000646">
    <property type="protein sequence ID" value="CAJ1937429.1"/>
    <property type="molecule type" value="Genomic_DNA"/>
</dbReference>
<gene>
    <name evidence="2" type="ORF">CYCCA115_LOCUS5652</name>
</gene>
<accession>A0AAD2CKN2</accession>
<evidence type="ECO:0000313" key="3">
    <source>
        <dbReference type="Proteomes" id="UP001295423"/>
    </source>
</evidence>
<evidence type="ECO:0000256" key="1">
    <source>
        <dbReference type="SAM" id="MobiDB-lite"/>
    </source>
</evidence>
<comment type="caution">
    <text evidence="2">The sequence shown here is derived from an EMBL/GenBank/DDBJ whole genome shotgun (WGS) entry which is preliminary data.</text>
</comment>
<sequence length="396" mass="45127">MTMADHDPLLEESMALRRKTTSTLILCHLSLAESFQEKLSQRLSPSMQTYQKLLDRFSSFWAIVEVLQGLLLEQSTRVNLSIDLGPQCNKIYNNPLLDRDGHVDKAGSAFPGRRDLETFIRLMRNGSLYKMQQRKAEMPKYGGLVIPFQMENWFGAFSTIWFIHHHHLQEPNCFPVPRKELEVLKKHQSTICAVARNMKDLRKKIGAQHEIQAMIADLAKLRFVPNNAPNNSNPSTHAKRKAVDVVATANKCGRKAQSVNTPESFGTWVVDFNISPSKRYLQCKEDPTNLVRVFSCPVCKHAKRIPSLDKMSNNLHVQLEFTPSPRSPFVDWEQSKPSDALKRHKIYVAVRDHLRACMGYDRCVTDTGYCNFFGKPRKDKKSSSTSSRSSKSKSSS</sequence>
<feature type="region of interest" description="Disordered" evidence="1">
    <location>
        <begin position="374"/>
        <end position="396"/>
    </location>
</feature>
<organism evidence="2 3">
    <name type="scientific">Cylindrotheca closterium</name>
    <dbReference type="NCBI Taxonomy" id="2856"/>
    <lineage>
        <taxon>Eukaryota</taxon>
        <taxon>Sar</taxon>
        <taxon>Stramenopiles</taxon>
        <taxon>Ochrophyta</taxon>
        <taxon>Bacillariophyta</taxon>
        <taxon>Bacillariophyceae</taxon>
        <taxon>Bacillariophycidae</taxon>
        <taxon>Bacillariales</taxon>
        <taxon>Bacillariaceae</taxon>
        <taxon>Cylindrotheca</taxon>
    </lineage>
</organism>
<protein>
    <submittedName>
        <fullName evidence="2">Uncharacterized protein</fullName>
    </submittedName>
</protein>
<dbReference type="Proteomes" id="UP001295423">
    <property type="component" value="Unassembled WGS sequence"/>
</dbReference>
<keyword evidence="3" id="KW-1185">Reference proteome</keyword>
<evidence type="ECO:0000313" key="2">
    <source>
        <dbReference type="EMBL" id="CAJ1937429.1"/>
    </source>
</evidence>
<name>A0AAD2CKN2_9STRA</name>
<feature type="compositionally biased region" description="Low complexity" evidence="1">
    <location>
        <begin position="383"/>
        <end position="396"/>
    </location>
</feature>
<proteinExistence type="predicted"/>
<reference evidence="2" key="1">
    <citation type="submission" date="2023-08" db="EMBL/GenBank/DDBJ databases">
        <authorList>
            <person name="Audoor S."/>
            <person name="Bilcke G."/>
        </authorList>
    </citation>
    <scope>NUCLEOTIDE SEQUENCE</scope>
</reference>